<comment type="caution">
    <text evidence="1">The sequence shown here is derived from an EMBL/GenBank/DDBJ whole genome shotgun (WGS) entry which is preliminary data.</text>
</comment>
<keyword evidence="2" id="KW-1185">Reference proteome</keyword>
<protein>
    <submittedName>
        <fullName evidence="1">SRPBCC family protein</fullName>
    </submittedName>
</protein>
<name>A0ABR7L5A6_9PSEU</name>
<evidence type="ECO:0000313" key="1">
    <source>
        <dbReference type="EMBL" id="MBC6447713.1"/>
    </source>
</evidence>
<accession>A0ABR7L5A6</accession>
<dbReference type="Proteomes" id="UP000734823">
    <property type="component" value="Unassembled WGS sequence"/>
</dbReference>
<sequence length="166" mass="18156">MIHNVHQREFPVSRATMGELIDRIAGPESPLWPVDAWPAVLLDRPLSVGATGGHADIRYTCTAYQPGELVECTFIPGPLKGTHTLDVLDGPTPDSCVLRHVISARPNGIGHLLWPLAVRWLHDALLEDLLDRAADSVGHPPARRAKWSPWVRIMHAAARKRAGAAV</sequence>
<gene>
    <name evidence="1" type="ORF">GPZ80_11065</name>
</gene>
<evidence type="ECO:0000313" key="2">
    <source>
        <dbReference type="Proteomes" id="UP000734823"/>
    </source>
</evidence>
<organism evidence="1 2">
    <name type="scientific">Actinokineospora xionganensis</name>
    <dbReference type="NCBI Taxonomy" id="2684470"/>
    <lineage>
        <taxon>Bacteria</taxon>
        <taxon>Bacillati</taxon>
        <taxon>Actinomycetota</taxon>
        <taxon>Actinomycetes</taxon>
        <taxon>Pseudonocardiales</taxon>
        <taxon>Pseudonocardiaceae</taxon>
        <taxon>Actinokineospora</taxon>
    </lineage>
</organism>
<dbReference type="EMBL" id="JABVED010000005">
    <property type="protein sequence ID" value="MBC6447713.1"/>
    <property type="molecule type" value="Genomic_DNA"/>
</dbReference>
<proteinExistence type="predicted"/>
<reference evidence="1 2" key="1">
    <citation type="submission" date="2020-06" db="EMBL/GenBank/DDBJ databases">
        <title>Actinokineospora xiongansis sp. nov., isolated from soil of Baiyangdian.</title>
        <authorList>
            <person name="Zhang X."/>
        </authorList>
    </citation>
    <scope>NUCLEOTIDE SEQUENCE [LARGE SCALE GENOMIC DNA]</scope>
    <source>
        <strain evidence="1 2">HBU206404</strain>
    </source>
</reference>
<dbReference type="SUPFAM" id="SSF55961">
    <property type="entry name" value="Bet v1-like"/>
    <property type="match status" value="1"/>
</dbReference>